<evidence type="ECO:0000313" key="15">
    <source>
        <dbReference type="Proteomes" id="UP000062260"/>
    </source>
</evidence>
<dbReference type="Gene3D" id="3.90.320.10">
    <property type="match status" value="1"/>
</dbReference>
<evidence type="ECO:0000256" key="2">
    <source>
        <dbReference type="ARBA" id="ARBA00022741"/>
    </source>
</evidence>
<dbReference type="InterPro" id="IPR014017">
    <property type="entry name" value="DNA_helicase_UvrD-like_C"/>
</dbReference>
<keyword evidence="15" id="KW-1185">Reference proteome</keyword>
<dbReference type="GO" id="GO:0000724">
    <property type="term" value="P:double-strand break repair via homologous recombination"/>
    <property type="evidence" value="ECO:0007669"/>
    <property type="project" value="UniProtKB-UniRule"/>
</dbReference>
<dbReference type="PROSITE" id="PS51217">
    <property type="entry name" value="UVRD_HELICASE_CTER"/>
    <property type="match status" value="1"/>
</dbReference>
<dbReference type="EC" id="3.1.-.-" evidence="13"/>
<dbReference type="Pfam" id="PF13361">
    <property type="entry name" value="UvrD_C"/>
    <property type="match status" value="1"/>
</dbReference>
<evidence type="ECO:0000256" key="8">
    <source>
        <dbReference type="ARBA" id="ARBA00023125"/>
    </source>
</evidence>
<evidence type="ECO:0000256" key="3">
    <source>
        <dbReference type="ARBA" id="ARBA00022763"/>
    </source>
</evidence>
<comment type="subunit">
    <text evidence="13">Heterodimer of AddA and AddB/RexB.</text>
</comment>
<dbReference type="GO" id="GO:0003690">
    <property type="term" value="F:double-stranded DNA binding"/>
    <property type="evidence" value="ECO:0007669"/>
    <property type="project" value="UniProtKB-UniRule"/>
</dbReference>
<dbReference type="PANTHER" id="PTHR11070:SF48">
    <property type="entry name" value="ATP-DEPENDENT HELICASE_NUCLEASE SUBUNIT A"/>
    <property type="match status" value="1"/>
</dbReference>
<sequence>MTKTPSNYTDSQWQAIQADGKHILVSASAGSGKTRVLVTRILEKIKKGISVDQLLVVTFTEKAAKEMKERLETSLKDLVVECQDSELRDHYLSQIHRLPSAHISTIDAFCRQVIQSYYYLIDLDPVYRLVTDQTEEIMNRQDIWEDLKEDLLGQDNPYYLVVADNYASGRGDQGLDEIIFDLYDKARSHANPSAWLDQLLVYYQPSDQLTTSRLYQDLIKPELVSQLQQLLTQYDNLIAITPSQEAVGFAKFSADVKQRRDQLVKLMDLVQVGTYSDLYQAFNQPLAKVRNKVKKDYADDQAMLDYRDQLRDQLKLIKDNYDKIIDKYFAFDEETQLNFLKEASRLAHALVAVEKEFMQAMTAFKTDQRLMDFADVEYYTLQILNESSQPDSLNEASAYYQAKFEEVMVDEYQDVNALQEAILQAVSHQDSDQNMFMVGDIKQSIYRFRFAEPQLFVDKFDAFADGNQGERILLAENFRSRPEILYLTNYIFQQIMDTSLGKIDYNQEAEFKLGSTNYDLDQDMPVELLLFDKDSLADQSLVKDSDEAQVEMIAQRIRQMIDQGEQINDGGPDKWRKIDYGDIVILSATRGHHLAVEKIFADYQIPLEMDNLTNYFTRSEITTILSVMKFIDNPYQDIPLASVLRSPIMGLSESDLAKIRLAGPNMTYYQAMLAYIDQADPRTVLAQKLGQLVAWHEKWRDMARDQSLSQLIWQIYNDTGFLEFAAGMPNGLQRQANLHGLYLRASDFEKTNFKGLFQFIRFIELMQASDNDLEEVKHQDIEGNRVRLMTIHASKGLESPIVFYLNLSRQFNQEDLKGGLVVSDGAGLGVKINNHELHMTYPNLAFQASRDQVHQDMMAEEMRKLYVALTRAEQKLIMLASIDKWEATLLKWQSKIQGGQRLLPYASRLEVRSPLDWIGPALMRHKDFGQINHSVHLETMPAKPGQAFKLQLARLTAADIISQRPQEQVTSNQEIDLAACLSNDHLDQGVVELGPRKFSYPYQNASETTSYQSVSELKRLLYDPDDLRLDHQLMGRPSQQRQVRYVEEDRLVPKFLQEDQGVSAAEIGTANHLLMQTISFDYQPSSQDFRVLFDQLQSRGLIRSQLADHIDFDHLAAFFKTAIGQELIRQADLVKREESFSLTLPAKKIFPETPAKDQLLVHGTIDGFILYPDEILLYDFKTDRIAYLSQDQQADLLRQRYQTQIDLYAEALETIFQKPVKDRIIIGLDTLITVYA</sequence>
<dbReference type="InterPro" id="IPR011335">
    <property type="entry name" value="Restrct_endonuc-II-like"/>
</dbReference>
<dbReference type="GO" id="GO:0043138">
    <property type="term" value="F:3'-5' DNA helicase activity"/>
    <property type="evidence" value="ECO:0007669"/>
    <property type="project" value="UniProtKB-UniRule"/>
</dbReference>
<keyword evidence="4 13" id="KW-0378">Hydrolase</keyword>
<keyword evidence="6 13" id="KW-0269">Exonuclease</keyword>
<dbReference type="GO" id="GO:0033202">
    <property type="term" value="C:DNA helicase complex"/>
    <property type="evidence" value="ECO:0007669"/>
    <property type="project" value="TreeGrafter"/>
</dbReference>
<evidence type="ECO:0000256" key="13">
    <source>
        <dbReference type="HAMAP-Rule" id="MF_01451"/>
    </source>
</evidence>
<dbReference type="NCBIfam" id="TIGR02785">
    <property type="entry name" value="addA_Gpos"/>
    <property type="match status" value="1"/>
</dbReference>
<proteinExistence type="inferred from homology"/>
<dbReference type="InterPro" id="IPR014152">
    <property type="entry name" value="AddA"/>
</dbReference>
<dbReference type="Pfam" id="PF00580">
    <property type="entry name" value="UvrD-helicase"/>
    <property type="match status" value="1"/>
</dbReference>
<dbReference type="EMBL" id="CP014163">
    <property type="protein sequence ID" value="AMB98842.1"/>
    <property type="molecule type" value="Genomic_DNA"/>
</dbReference>
<keyword evidence="7 13" id="KW-0067">ATP-binding</keyword>
<evidence type="ECO:0000256" key="6">
    <source>
        <dbReference type="ARBA" id="ARBA00022839"/>
    </source>
</evidence>
<dbReference type="Proteomes" id="UP000062260">
    <property type="component" value="Chromosome"/>
</dbReference>
<dbReference type="InterPro" id="IPR000212">
    <property type="entry name" value="DNA_helicase_UvrD/REP"/>
</dbReference>
<evidence type="ECO:0000256" key="5">
    <source>
        <dbReference type="ARBA" id="ARBA00022806"/>
    </source>
</evidence>
<accession>A0A0X8FLI7</accession>
<dbReference type="PANTHER" id="PTHR11070">
    <property type="entry name" value="UVRD / RECB / PCRA DNA HELICASE FAMILY MEMBER"/>
    <property type="match status" value="1"/>
</dbReference>
<protein>
    <recommendedName>
        <fullName evidence="13">ATP-dependent helicase/nuclease subunit A</fullName>
        <ecNumber evidence="13">3.1.-.-</ecNumber>
        <ecNumber evidence="13">5.6.2.4</ecNumber>
    </recommendedName>
    <alternativeName>
        <fullName evidence="13">ATP-dependent helicase/nuclease AddA</fullName>
    </alternativeName>
    <alternativeName>
        <fullName evidence="13">DNA 3'-5' helicase AddA</fullName>
    </alternativeName>
</protein>
<name>A0A0X8FLI7_9LACT</name>
<dbReference type="KEGG" id="auh:AWM75_02020"/>
<comment type="similarity">
    <text evidence="13">Belongs to the helicase family. AddA subfamily.</text>
</comment>
<keyword evidence="3 13" id="KW-0227">DNA damage</keyword>
<dbReference type="Gene3D" id="3.40.50.300">
    <property type="entry name" value="P-loop containing nucleotide triphosphate hydrolases"/>
    <property type="match status" value="4"/>
</dbReference>
<keyword evidence="10 13" id="KW-0413">Isomerase</keyword>
<gene>
    <name evidence="13" type="primary">addA</name>
    <name evidence="14" type="ORF">AWM75_02020</name>
</gene>
<dbReference type="GO" id="GO:0016887">
    <property type="term" value="F:ATP hydrolysis activity"/>
    <property type="evidence" value="ECO:0007669"/>
    <property type="project" value="RHEA"/>
</dbReference>
<evidence type="ECO:0000256" key="4">
    <source>
        <dbReference type="ARBA" id="ARBA00022801"/>
    </source>
</evidence>
<comment type="catalytic activity">
    <reaction evidence="12 13">
        <text>ATP + H2O = ADP + phosphate + H(+)</text>
        <dbReference type="Rhea" id="RHEA:13065"/>
        <dbReference type="ChEBI" id="CHEBI:15377"/>
        <dbReference type="ChEBI" id="CHEBI:15378"/>
        <dbReference type="ChEBI" id="CHEBI:30616"/>
        <dbReference type="ChEBI" id="CHEBI:43474"/>
        <dbReference type="ChEBI" id="CHEBI:456216"/>
        <dbReference type="EC" id="5.6.2.4"/>
    </reaction>
</comment>
<dbReference type="GO" id="GO:0008408">
    <property type="term" value="F:3'-5' exonuclease activity"/>
    <property type="evidence" value="ECO:0007669"/>
    <property type="project" value="UniProtKB-UniRule"/>
</dbReference>
<organism evidence="14 15">
    <name type="scientific">Aerococcus urinaehominis</name>
    <dbReference type="NCBI Taxonomy" id="128944"/>
    <lineage>
        <taxon>Bacteria</taxon>
        <taxon>Bacillati</taxon>
        <taxon>Bacillota</taxon>
        <taxon>Bacilli</taxon>
        <taxon>Lactobacillales</taxon>
        <taxon>Aerococcaceae</taxon>
        <taxon>Aerococcus</taxon>
    </lineage>
</organism>
<dbReference type="GO" id="GO:0005524">
    <property type="term" value="F:ATP binding"/>
    <property type="evidence" value="ECO:0007669"/>
    <property type="project" value="UniProtKB-UniRule"/>
</dbReference>
<keyword evidence="8 13" id="KW-0238">DNA-binding</keyword>
<evidence type="ECO:0000256" key="12">
    <source>
        <dbReference type="ARBA" id="ARBA00048988"/>
    </source>
</evidence>
<comment type="cofactor">
    <cofactor evidence="13">
        <name>Mg(2+)</name>
        <dbReference type="ChEBI" id="CHEBI:18420"/>
    </cofactor>
</comment>
<comment type="catalytic activity">
    <reaction evidence="11 13">
        <text>Couples ATP hydrolysis with the unwinding of duplex DNA by translocating in the 3'-5' direction.</text>
        <dbReference type="EC" id="5.6.2.4"/>
    </reaction>
</comment>
<keyword evidence="5 13" id="KW-0347">Helicase</keyword>
<evidence type="ECO:0000256" key="11">
    <source>
        <dbReference type="ARBA" id="ARBA00034617"/>
    </source>
</evidence>
<evidence type="ECO:0000313" key="14">
    <source>
        <dbReference type="EMBL" id="AMB98842.1"/>
    </source>
</evidence>
<dbReference type="GO" id="GO:0005829">
    <property type="term" value="C:cytosol"/>
    <property type="evidence" value="ECO:0007669"/>
    <property type="project" value="TreeGrafter"/>
</dbReference>
<dbReference type="InterPro" id="IPR027417">
    <property type="entry name" value="P-loop_NTPase"/>
</dbReference>
<dbReference type="AlphaFoldDB" id="A0A0X8FLI7"/>
<comment type="function">
    <text evidence="13">The heterodimer acts as both an ATP-dependent DNA helicase and an ATP-dependent, dual-direction single-stranded exonuclease. Recognizes the chi site generating a DNA molecule suitable for the initiation of homologous recombination. The AddA nuclease domain is required for chi fragment generation; this subunit has the helicase and 3' -&gt; 5' nuclease activities.</text>
</comment>
<evidence type="ECO:0000256" key="7">
    <source>
        <dbReference type="ARBA" id="ARBA00022840"/>
    </source>
</evidence>
<dbReference type="PROSITE" id="PS51198">
    <property type="entry name" value="UVRD_HELICASE_ATP_BIND"/>
    <property type="match status" value="1"/>
</dbReference>
<dbReference type="Gene3D" id="1.10.486.10">
    <property type="entry name" value="PCRA, domain 4"/>
    <property type="match status" value="1"/>
</dbReference>
<keyword evidence="2 13" id="KW-0547">Nucleotide-binding</keyword>
<dbReference type="SUPFAM" id="SSF52540">
    <property type="entry name" value="P-loop containing nucleoside triphosphate hydrolases"/>
    <property type="match status" value="1"/>
</dbReference>
<dbReference type="HAMAP" id="MF_01451">
    <property type="entry name" value="AddA"/>
    <property type="match status" value="1"/>
</dbReference>
<dbReference type="InterPro" id="IPR011604">
    <property type="entry name" value="PDDEXK-like_dom_sf"/>
</dbReference>
<evidence type="ECO:0000256" key="10">
    <source>
        <dbReference type="ARBA" id="ARBA00023235"/>
    </source>
</evidence>
<dbReference type="SUPFAM" id="SSF52980">
    <property type="entry name" value="Restriction endonuclease-like"/>
    <property type="match status" value="1"/>
</dbReference>
<dbReference type="STRING" id="128944.AWM75_02020"/>
<dbReference type="InterPro" id="IPR014016">
    <property type="entry name" value="UvrD-like_ATP-bd"/>
</dbReference>
<reference evidence="14 15" key="1">
    <citation type="journal article" date="2016" name="Genome Announc.">
        <title>Complete Genome Sequences of Aerococcus christensenii CCUG 28831T, Aerococcus sanguinicola CCUG 43001T, Aerococcus urinae CCUG 36881T, Aerococcus urinaeequi CCUG 28094T, Aerococcus urinaehominis CCUG 42038 BT, and Aerococcus viridans CCUG 4311T.</title>
        <authorList>
            <person name="Carkaci D."/>
            <person name="Dargis R."/>
            <person name="Nielsen X.C."/>
            <person name="Skovgaard O."/>
            <person name="Fuursted K."/>
            <person name="Christensen J.J."/>
        </authorList>
    </citation>
    <scope>NUCLEOTIDE SEQUENCE [LARGE SCALE GENOMIC DNA]</scope>
    <source>
        <strain evidence="14 15">CCUG42038B</strain>
    </source>
</reference>
<keyword evidence="9 13" id="KW-0234">DNA repair</keyword>
<dbReference type="RefSeq" id="WP_067977619.1">
    <property type="nucleotide sequence ID" value="NZ_CP014163.1"/>
</dbReference>
<reference evidence="15" key="2">
    <citation type="submission" date="2016-01" db="EMBL/GenBank/DDBJ databases">
        <title>Six Aerococcus type strain genome sequencing and assembly using PacBio and Illumina Hiseq.</title>
        <authorList>
            <person name="Carkaci D."/>
            <person name="Dargis R."/>
            <person name="Nielsen X.C."/>
            <person name="Skovgaard O."/>
            <person name="Fuursted K."/>
            <person name="Christensen J.J."/>
        </authorList>
    </citation>
    <scope>NUCLEOTIDE SEQUENCE [LARGE SCALE GENOMIC DNA]</scope>
    <source>
        <strain evidence="15">CCUG42038B</strain>
    </source>
</reference>
<evidence type="ECO:0000256" key="1">
    <source>
        <dbReference type="ARBA" id="ARBA00022722"/>
    </source>
</evidence>
<keyword evidence="1 13" id="KW-0540">Nuclease</keyword>
<dbReference type="EC" id="5.6.2.4" evidence="13"/>
<evidence type="ECO:0000256" key="9">
    <source>
        <dbReference type="ARBA" id="ARBA00023204"/>
    </source>
</evidence>